<dbReference type="Proteomes" id="UP001156601">
    <property type="component" value="Unassembled WGS sequence"/>
</dbReference>
<evidence type="ECO:0000256" key="1">
    <source>
        <dbReference type="ARBA" id="ARBA00001286"/>
    </source>
</evidence>
<organism evidence="18 19">
    <name type="scientific">Agaribacter marinus</name>
    <dbReference type="NCBI Taxonomy" id="1431249"/>
    <lineage>
        <taxon>Bacteria</taxon>
        <taxon>Pseudomonadati</taxon>
        <taxon>Pseudomonadota</taxon>
        <taxon>Gammaproteobacteria</taxon>
        <taxon>Alteromonadales</taxon>
        <taxon>Alteromonadaceae</taxon>
        <taxon>Agaribacter</taxon>
    </lineage>
</organism>
<dbReference type="InterPro" id="IPR009057">
    <property type="entry name" value="Homeodomain-like_sf"/>
</dbReference>
<dbReference type="InterPro" id="IPR035451">
    <property type="entry name" value="Ada-like_dom_sf"/>
</dbReference>
<comment type="caution">
    <text evidence="18">The sequence shown here is derived from an EMBL/GenBank/DDBJ whole genome shotgun (WGS) entry which is preliminary data.</text>
</comment>
<feature type="binding site" evidence="16">
    <location>
        <position position="72"/>
    </location>
    <ligand>
        <name>Zn(2+)</name>
        <dbReference type="ChEBI" id="CHEBI:29105"/>
    </ligand>
</feature>
<dbReference type="CDD" id="cd06445">
    <property type="entry name" value="ATase"/>
    <property type="match status" value="1"/>
</dbReference>
<dbReference type="InterPro" id="IPR001497">
    <property type="entry name" value="MethylDNA_cys_MeTrfase_AS"/>
</dbReference>
<keyword evidence="5" id="KW-0808">Transferase</keyword>
<comment type="catalytic activity">
    <reaction evidence="14">
        <text>a 6-O-methyl-2'-deoxyguanosine in DNA + L-cysteinyl-[protein] = S-methyl-L-cysteinyl-[protein] + a 2'-deoxyguanosine in DNA</text>
        <dbReference type="Rhea" id="RHEA:24000"/>
        <dbReference type="Rhea" id="RHEA-COMP:10131"/>
        <dbReference type="Rhea" id="RHEA-COMP:10132"/>
        <dbReference type="Rhea" id="RHEA-COMP:11367"/>
        <dbReference type="Rhea" id="RHEA-COMP:11368"/>
        <dbReference type="ChEBI" id="CHEBI:29950"/>
        <dbReference type="ChEBI" id="CHEBI:82612"/>
        <dbReference type="ChEBI" id="CHEBI:85445"/>
        <dbReference type="ChEBI" id="CHEBI:85448"/>
        <dbReference type="EC" id="2.1.1.63"/>
    </reaction>
</comment>
<dbReference type="SUPFAM" id="SSF53155">
    <property type="entry name" value="Methylated DNA-protein cysteine methyltransferase domain"/>
    <property type="match status" value="1"/>
</dbReference>
<evidence type="ECO:0000256" key="7">
    <source>
        <dbReference type="ARBA" id="ARBA00022763"/>
    </source>
</evidence>
<keyword evidence="10" id="KW-0238">DNA-binding</keyword>
<dbReference type="FunFam" id="1.10.10.10:FF:000214">
    <property type="entry name" value="Methylated-DNA--protein-cysteine methyltransferase"/>
    <property type="match status" value="1"/>
</dbReference>
<dbReference type="Pfam" id="PF12833">
    <property type="entry name" value="HTH_18"/>
    <property type="match status" value="1"/>
</dbReference>
<evidence type="ECO:0000256" key="2">
    <source>
        <dbReference type="ARBA" id="ARBA00008711"/>
    </source>
</evidence>
<evidence type="ECO:0000256" key="9">
    <source>
        <dbReference type="ARBA" id="ARBA00023015"/>
    </source>
</evidence>
<feature type="active site" description="Nucleophile; methyl group acceptor from either O6-methylguanine or O4-methylthymine" evidence="15">
    <location>
        <position position="324"/>
    </location>
</feature>
<name>A0AA37T009_9ALTE</name>
<dbReference type="Gene3D" id="3.40.10.10">
    <property type="entry name" value="DNA Methylphosphotriester Repair Domain"/>
    <property type="match status" value="1"/>
</dbReference>
<dbReference type="NCBIfam" id="TIGR00589">
    <property type="entry name" value="ogt"/>
    <property type="match status" value="1"/>
</dbReference>
<keyword evidence="11" id="KW-0010">Activator</keyword>
<dbReference type="Pfam" id="PF02805">
    <property type="entry name" value="Ada_Zn_binding"/>
    <property type="match status" value="1"/>
</dbReference>
<dbReference type="InterPro" id="IPR036388">
    <property type="entry name" value="WH-like_DNA-bd_sf"/>
</dbReference>
<keyword evidence="13" id="KW-0234">DNA repair</keyword>
<comment type="cofactor">
    <cofactor evidence="16">
        <name>Zn(2+)</name>
        <dbReference type="ChEBI" id="CHEBI:29105"/>
    </cofactor>
    <text evidence="16">Binds 1 zinc ion per subunit.</text>
</comment>
<dbReference type="Gene3D" id="1.10.10.10">
    <property type="entry name" value="Winged helix-like DNA-binding domain superfamily/Winged helix DNA-binding domain"/>
    <property type="match status" value="1"/>
</dbReference>
<dbReference type="InterPro" id="IPR004026">
    <property type="entry name" value="Ada_DNA_repair_Zn-bd"/>
</dbReference>
<dbReference type="GO" id="GO:0008270">
    <property type="term" value="F:zinc ion binding"/>
    <property type="evidence" value="ECO:0007669"/>
    <property type="project" value="InterPro"/>
</dbReference>
<dbReference type="EMBL" id="BSOT01000019">
    <property type="protein sequence ID" value="GLR72973.1"/>
    <property type="molecule type" value="Genomic_DNA"/>
</dbReference>
<evidence type="ECO:0000313" key="19">
    <source>
        <dbReference type="Proteomes" id="UP001156601"/>
    </source>
</evidence>
<dbReference type="GO" id="GO:0003700">
    <property type="term" value="F:DNA-binding transcription factor activity"/>
    <property type="evidence" value="ECO:0007669"/>
    <property type="project" value="InterPro"/>
</dbReference>
<dbReference type="SUPFAM" id="SSF57884">
    <property type="entry name" value="Ada DNA repair protein, N-terminal domain (N-Ada 10)"/>
    <property type="match status" value="1"/>
</dbReference>
<dbReference type="SMART" id="SM00342">
    <property type="entry name" value="HTH_ARAC"/>
    <property type="match status" value="1"/>
</dbReference>
<evidence type="ECO:0000256" key="3">
    <source>
        <dbReference type="ARBA" id="ARBA00011918"/>
    </source>
</evidence>
<evidence type="ECO:0000256" key="6">
    <source>
        <dbReference type="ARBA" id="ARBA00022723"/>
    </source>
</evidence>
<dbReference type="PROSITE" id="PS00374">
    <property type="entry name" value="MGMT"/>
    <property type="match status" value="1"/>
</dbReference>
<feature type="binding site" evidence="16">
    <location>
        <position position="69"/>
    </location>
    <ligand>
        <name>Zn(2+)</name>
        <dbReference type="ChEBI" id="CHEBI:29105"/>
    </ligand>
</feature>
<dbReference type="PROSITE" id="PS01124">
    <property type="entry name" value="HTH_ARAC_FAMILY_2"/>
    <property type="match status" value="1"/>
</dbReference>
<evidence type="ECO:0000256" key="8">
    <source>
        <dbReference type="ARBA" id="ARBA00022833"/>
    </source>
</evidence>
<keyword evidence="19" id="KW-1185">Reference proteome</keyword>
<evidence type="ECO:0000256" key="5">
    <source>
        <dbReference type="ARBA" id="ARBA00022679"/>
    </source>
</evidence>
<dbReference type="EC" id="2.1.1.63" evidence="3"/>
<dbReference type="GO" id="GO:0003908">
    <property type="term" value="F:methylated-DNA-[protein]-cysteine S-methyltransferase activity"/>
    <property type="evidence" value="ECO:0007669"/>
    <property type="project" value="UniProtKB-EC"/>
</dbReference>
<proteinExistence type="inferred from homology"/>
<dbReference type="GO" id="GO:0032259">
    <property type="term" value="P:methylation"/>
    <property type="evidence" value="ECO:0007669"/>
    <property type="project" value="UniProtKB-KW"/>
</dbReference>
<sequence length="358" mass="39928">MKKVTVLTEQMMYDAVVSRDKSLDGQFVYAVMTTGIYCRPSCASRPALKKNLRFYSTLDEAKNAGFRACKRCKPDDPRYDVNRLVELARYIIANADEKLSLNDLAKRQGMSPGYLQRTFKAVFGISPKMFQDAARLNTLKSMLKIGDDITGAIFGAGYGSPSRFYENAARKIGMSPKTYRNGGEGEEIMFACRETSLGTLMMAATQKGVCFVMFGDNEIQLFEQLQAEFAKASFTKTLNNGGVLLDTWMTALENHLEQGAPRPEIPLDLRGTAFQIKVWQFLLTIPDGDVLSYSEVAQAIDKPRAMRAAATACGKNRIAMLVPCHRVLRGDGGLGGYRWGLERKRTLLDAERQRRVES</sequence>
<keyword evidence="7" id="KW-0227">DNA damage</keyword>
<evidence type="ECO:0000313" key="18">
    <source>
        <dbReference type="EMBL" id="GLR72973.1"/>
    </source>
</evidence>
<evidence type="ECO:0000256" key="11">
    <source>
        <dbReference type="ARBA" id="ARBA00023159"/>
    </source>
</evidence>
<evidence type="ECO:0000256" key="15">
    <source>
        <dbReference type="PIRSR" id="PIRSR000409-1"/>
    </source>
</evidence>
<comment type="similarity">
    <text evidence="2">Belongs to the MGMT family.</text>
</comment>
<dbReference type="RefSeq" id="WP_284219392.1">
    <property type="nucleotide sequence ID" value="NZ_BSOT01000019.1"/>
</dbReference>
<reference evidence="18" key="1">
    <citation type="journal article" date="2014" name="Int. J. Syst. Evol. Microbiol.">
        <title>Complete genome sequence of Corynebacterium casei LMG S-19264T (=DSM 44701T), isolated from a smear-ripened cheese.</title>
        <authorList>
            <consortium name="US DOE Joint Genome Institute (JGI-PGF)"/>
            <person name="Walter F."/>
            <person name="Albersmeier A."/>
            <person name="Kalinowski J."/>
            <person name="Ruckert C."/>
        </authorList>
    </citation>
    <scope>NUCLEOTIDE SEQUENCE</scope>
    <source>
        <strain evidence="18">NBRC 110023</strain>
    </source>
</reference>
<dbReference type="InterPro" id="IPR018060">
    <property type="entry name" value="HTH_AraC"/>
</dbReference>
<dbReference type="PIRSF" id="PIRSF000409">
    <property type="entry name" value="Ada"/>
    <property type="match status" value="1"/>
</dbReference>
<dbReference type="SUPFAM" id="SSF46767">
    <property type="entry name" value="Methylated DNA-protein cysteine methyltransferase, C-terminal domain"/>
    <property type="match status" value="1"/>
</dbReference>
<reference evidence="18" key="2">
    <citation type="submission" date="2023-01" db="EMBL/GenBank/DDBJ databases">
        <title>Draft genome sequence of Agaribacter marinus strain NBRC 110023.</title>
        <authorList>
            <person name="Sun Q."/>
            <person name="Mori K."/>
        </authorList>
    </citation>
    <scope>NUCLEOTIDE SEQUENCE</scope>
    <source>
        <strain evidence="18">NBRC 110023</strain>
    </source>
</reference>
<evidence type="ECO:0000256" key="16">
    <source>
        <dbReference type="PIRSR" id="PIRSR000409-3"/>
    </source>
</evidence>
<dbReference type="GO" id="GO:0006307">
    <property type="term" value="P:DNA alkylation repair"/>
    <property type="evidence" value="ECO:0007669"/>
    <property type="project" value="UniProtKB-ARBA"/>
</dbReference>
<feature type="domain" description="HTH araC/xylS-type" evidence="17">
    <location>
        <begin position="85"/>
        <end position="182"/>
    </location>
</feature>
<feature type="binding site" evidence="16">
    <location>
        <position position="38"/>
    </location>
    <ligand>
        <name>Zn(2+)</name>
        <dbReference type="ChEBI" id="CHEBI:29105"/>
    </ligand>
</feature>
<dbReference type="Gene3D" id="3.30.160.70">
    <property type="entry name" value="Methylated DNA-protein cysteine methyltransferase domain"/>
    <property type="match status" value="1"/>
</dbReference>
<evidence type="ECO:0000259" key="17">
    <source>
        <dbReference type="PROSITE" id="PS01124"/>
    </source>
</evidence>
<accession>A0AA37T009</accession>
<evidence type="ECO:0000256" key="12">
    <source>
        <dbReference type="ARBA" id="ARBA00023163"/>
    </source>
</evidence>
<dbReference type="Gene3D" id="1.10.10.60">
    <property type="entry name" value="Homeodomain-like"/>
    <property type="match status" value="1"/>
</dbReference>
<dbReference type="AlphaFoldDB" id="A0AA37T009"/>
<evidence type="ECO:0000256" key="14">
    <source>
        <dbReference type="ARBA" id="ARBA00049348"/>
    </source>
</evidence>
<keyword evidence="12" id="KW-0804">Transcription</keyword>
<keyword evidence="6 16" id="KW-0479">Metal-binding</keyword>
<dbReference type="Pfam" id="PF01035">
    <property type="entry name" value="DNA_binding_1"/>
    <property type="match status" value="1"/>
</dbReference>
<dbReference type="InterPro" id="IPR016221">
    <property type="entry name" value="Bifunct_regulatory_prot_Ada"/>
</dbReference>
<feature type="binding site" evidence="16">
    <location>
        <position position="42"/>
    </location>
    <ligand>
        <name>Zn(2+)</name>
        <dbReference type="ChEBI" id="CHEBI:29105"/>
    </ligand>
</feature>
<keyword evidence="8 16" id="KW-0862">Zinc</keyword>
<dbReference type="NCBIfam" id="NF011964">
    <property type="entry name" value="PRK15435.1"/>
    <property type="match status" value="1"/>
</dbReference>
<dbReference type="GO" id="GO:0043565">
    <property type="term" value="F:sequence-specific DNA binding"/>
    <property type="evidence" value="ECO:0007669"/>
    <property type="project" value="InterPro"/>
</dbReference>
<dbReference type="InterPro" id="IPR014048">
    <property type="entry name" value="MethylDNA_cys_MeTrfase_DNA-bd"/>
</dbReference>
<keyword evidence="9" id="KW-0805">Transcription regulation</keyword>
<feature type="active site" description="Nucleophile; methyl group acceptor from methylphosphotriester" evidence="15">
    <location>
        <position position="38"/>
    </location>
</feature>
<dbReference type="FunFam" id="3.40.10.10:FF:000001">
    <property type="entry name" value="DNA-3-methyladenine glycosylase 2"/>
    <property type="match status" value="1"/>
</dbReference>
<dbReference type="PROSITE" id="PS00041">
    <property type="entry name" value="HTH_ARAC_FAMILY_1"/>
    <property type="match status" value="1"/>
</dbReference>
<dbReference type="InterPro" id="IPR018062">
    <property type="entry name" value="HTH_AraC-typ_CS"/>
</dbReference>
<protein>
    <recommendedName>
        <fullName evidence="3">methylated-DNA--[protein]-cysteine S-methyltransferase</fullName>
        <ecNumber evidence="3">2.1.1.63</ecNumber>
    </recommendedName>
</protein>
<dbReference type="PANTHER" id="PTHR10815:SF5">
    <property type="entry name" value="METHYLATED-DNA--PROTEIN-CYSTEINE METHYLTRANSFERASE"/>
    <property type="match status" value="1"/>
</dbReference>
<keyword evidence="4" id="KW-0489">Methyltransferase</keyword>
<dbReference type="SUPFAM" id="SSF46689">
    <property type="entry name" value="Homeodomain-like"/>
    <property type="match status" value="1"/>
</dbReference>
<evidence type="ECO:0000256" key="4">
    <source>
        <dbReference type="ARBA" id="ARBA00022603"/>
    </source>
</evidence>
<dbReference type="PANTHER" id="PTHR10815">
    <property type="entry name" value="METHYLATED-DNA--PROTEIN-CYSTEINE METHYLTRANSFERASE"/>
    <property type="match status" value="1"/>
</dbReference>
<dbReference type="InterPro" id="IPR036217">
    <property type="entry name" value="MethylDNA_cys_MeTrfase_DNAb"/>
</dbReference>
<gene>
    <name evidence="18" type="ORF">GCM10007852_38810</name>
</gene>
<evidence type="ECO:0000256" key="10">
    <source>
        <dbReference type="ARBA" id="ARBA00023125"/>
    </source>
</evidence>
<evidence type="ECO:0000256" key="13">
    <source>
        <dbReference type="ARBA" id="ARBA00023204"/>
    </source>
</evidence>
<dbReference type="InterPro" id="IPR036631">
    <property type="entry name" value="MGMT_N_sf"/>
</dbReference>
<comment type="catalytic activity">
    <reaction evidence="1">
        <text>a 4-O-methyl-thymidine in DNA + L-cysteinyl-[protein] = a thymidine in DNA + S-methyl-L-cysteinyl-[protein]</text>
        <dbReference type="Rhea" id="RHEA:53428"/>
        <dbReference type="Rhea" id="RHEA-COMP:10131"/>
        <dbReference type="Rhea" id="RHEA-COMP:10132"/>
        <dbReference type="Rhea" id="RHEA-COMP:13555"/>
        <dbReference type="Rhea" id="RHEA-COMP:13556"/>
        <dbReference type="ChEBI" id="CHEBI:29950"/>
        <dbReference type="ChEBI" id="CHEBI:82612"/>
        <dbReference type="ChEBI" id="CHEBI:137386"/>
        <dbReference type="ChEBI" id="CHEBI:137387"/>
        <dbReference type="EC" id="2.1.1.63"/>
    </reaction>
</comment>